<dbReference type="InterPro" id="IPR036291">
    <property type="entry name" value="NAD(P)-bd_dom_sf"/>
</dbReference>
<proteinExistence type="predicted"/>
<feature type="transmembrane region" description="Helical" evidence="3">
    <location>
        <begin position="48"/>
        <end position="70"/>
    </location>
</feature>
<accession>A0A8E2AR36</accession>
<dbReference type="Gene3D" id="3.40.50.720">
    <property type="entry name" value="NAD(P)-binding Rossmann-like Domain"/>
    <property type="match status" value="1"/>
</dbReference>
<organism evidence="4 5">
    <name type="scientific">Obba rivulosa</name>
    <dbReference type="NCBI Taxonomy" id="1052685"/>
    <lineage>
        <taxon>Eukaryota</taxon>
        <taxon>Fungi</taxon>
        <taxon>Dikarya</taxon>
        <taxon>Basidiomycota</taxon>
        <taxon>Agaricomycotina</taxon>
        <taxon>Agaricomycetes</taxon>
        <taxon>Polyporales</taxon>
        <taxon>Gelatoporiaceae</taxon>
        <taxon>Obba</taxon>
    </lineage>
</organism>
<dbReference type="EMBL" id="KV722427">
    <property type="protein sequence ID" value="OCH89403.1"/>
    <property type="molecule type" value="Genomic_DNA"/>
</dbReference>
<dbReference type="SUPFAM" id="SSF51735">
    <property type="entry name" value="NAD(P)-binding Rossmann-fold domains"/>
    <property type="match status" value="1"/>
</dbReference>
<evidence type="ECO:0000313" key="4">
    <source>
        <dbReference type="EMBL" id="OCH89403.1"/>
    </source>
</evidence>
<name>A0A8E2AR36_9APHY</name>
<sequence length="491" mass="52389">MVLPVAYAAVSSILPPQYWLRVGVTAVVLSVVHAFARGPNTDRERNLHARIIIVTGGFTPVGLALITALASRGAHIIALSSYPLDHAYPSVLIPLLRSATNNENIYAEYADFSNAASVRDFCTRFLTGSEQRLDGLVLGHEYHGIGSLFGLGRSKDSKVTAEEKRETASLATFLIITLLLPALLVAPTERDIRIVNVVNPFYAAAIPTFASDLLTPPDAASASVFYLEGRRALRSIILTRHLQRVLDSLPNRAPSNSDKNGASTASQKGASGSQSTVRVAPSNIVATSVSPGISRKDTIAPLLAAEQDTDNWSILGFTLYYILFPILWLLSKASNAAMQTVLHVLFLPTPFKSAVAKISASINPGSADTSAPAPVGAVVQVEEVLKAGALYRECAVVTTSIPVPPSFADALAGADEKTEAAKKKGKQSTNQGQNAAERGGGLPDDGELGGEVLGRAVWEWYEVKLKAWEERSKEQQPKVANESEADKPKSE</sequence>
<keyword evidence="3" id="KW-1133">Transmembrane helix</keyword>
<dbReference type="PANTHER" id="PTHR43157:SF31">
    <property type="entry name" value="PHOSPHATIDYLINOSITOL-GLYCAN BIOSYNTHESIS CLASS F PROTEIN"/>
    <property type="match status" value="1"/>
</dbReference>
<feature type="region of interest" description="Disordered" evidence="2">
    <location>
        <begin position="470"/>
        <end position="491"/>
    </location>
</feature>
<dbReference type="PANTHER" id="PTHR43157">
    <property type="entry name" value="PHOSPHATIDYLINOSITOL-GLYCAN BIOSYNTHESIS CLASS F PROTEIN-RELATED"/>
    <property type="match status" value="1"/>
</dbReference>
<keyword evidence="1" id="KW-0560">Oxidoreductase</keyword>
<evidence type="ECO:0000256" key="3">
    <source>
        <dbReference type="SAM" id="Phobius"/>
    </source>
</evidence>
<gene>
    <name evidence="4" type="ORF">OBBRIDRAFT_794269</name>
</gene>
<dbReference type="OrthoDB" id="191979at2759"/>
<reference evidence="4 5" key="1">
    <citation type="submission" date="2016-07" db="EMBL/GenBank/DDBJ databases">
        <title>Draft genome of the white-rot fungus Obba rivulosa 3A-2.</title>
        <authorList>
            <consortium name="DOE Joint Genome Institute"/>
            <person name="Miettinen O."/>
            <person name="Riley R."/>
            <person name="Acob R."/>
            <person name="Barry K."/>
            <person name="Cullen D."/>
            <person name="De Vries R."/>
            <person name="Hainaut M."/>
            <person name="Hatakka A."/>
            <person name="Henrissat B."/>
            <person name="Hilden K."/>
            <person name="Kuo R."/>
            <person name="Labutti K."/>
            <person name="Lipzen A."/>
            <person name="Makela M.R."/>
            <person name="Sandor L."/>
            <person name="Spatafora J.W."/>
            <person name="Grigoriev I.V."/>
            <person name="Hibbett D.S."/>
        </authorList>
    </citation>
    <scope>NUCLEOTIDE SEQUENCE [LARGE SCALE GENOMIC DNA]</scope>
    <source>
        <strain evidence="4 5">3A-2</strain>
    </source>
</reference>
<feature type="compositionally biased region" description="Polar residues" evidence="2">
    <location>
        <begin position="253"/>
        <end position="277"/>
    </location>
</feature>
<evidence type="ECO:0000313" key="5">
    <source>
        <dbReference type="Proteomes" id="UP000250043"/>
    </source>
</evidence>
<protein>
    <recommendedName>
        <fullName evidence="6">Ketoreductase (KR) domain-containing protein</fullName>
    </recommendedName>
</protein>
<feature type="region of interest" description="Disordered" evidence="2">
    <location>
        <begin position="249"/>
        <end position="277"/>
    </location>
</feature>
<evidence type="ECO:0000256" key="1">
    <source>
        <dbReference type="ARBA" id="ARBA00023002"/>
    </source>
</evidence>
<dbReference type="GO" id="GO:0016491">
    <property type="term" value="F:oxidoreductase activity"/>
    <property type="evidence" value="ECO:0007669"/>
    <property type="project" value="UniProtKB-KW"/>
</dbReference>
<evidence type="ECO:0000256" key="2">
    <source>
        <dbReference type="SAM" id="MobiDB-lite"/>
    </source>
</evidence>
<feature type="transmembrane region" description="Helical" evidence="3">
    <location>
        <begin position="18"/>
        <end position="36"/>
    </location>
</feature>
<evidence type="ECO:0008006" key="6">
    <source>
        <dbReference type="Google" id="ProtNLM"/>
    </source>
</evidence>
<keyword evidence="3" id="KW-0472">Membrane</keyword>
<keyword evidence="3" id="KW-0812">Transmembrane</keyword>
<dbReference type="Proteomes" id="UP000250043">
    <property type="component" value="Unassembled WGS sequence"/>
</dbReference>
<dbReference type="AlphaFoldDB" id="A0A8E2AR36"/>
<keyword evidence="5" id="KW-1185">Reference proteome</keyword>
<feature type="region of interest" description="Disordered" evidence="2">
    <location>
        <begin position="418"/>
        <end position="449"/>
    </location>
</feature>